<dbReference type="OrthoDB" id="9815953at2"/>
<dbReference type="AlphaFoldDB" id="A0A1H3NFY8"/>
<accession>A0A1H3NFY8</accession>
<evidence type="ECO:0000313" key="2">
    <source>
        <dbReference type="Proteomes" id="UP000198625"/>
    </source>
</evidence>
<sequence length="199" mass="22291">MTILLNTEKSSVDSNSPFARSMLSDIIYNYMEKYYNDAYEDIIILCVGTDRSTGDSLGPLTGYKLTHLPRLYPNVYVLGTLDDPVHAKNLVEKINHIYSIYNNPFVIAIDACLGRLERVGYITVAKGALKPGAGVNKDLPHIGDIHITGVVNLGGFMEYIILQNTRLSTIMRMADIISAGFITSFWKLFKEKEYESLNN</sequence>
<evidence type="ECO:0000313" key="1">
    <source>
        <dbReference type="EMBL" id="SDY87831.1"/>
    </source>
</evidence>
<dbReference type="InterPro" id="IPR009665">
    <property type="entry name" value="YyaC"/>
</dbReference>
<dbReference type="SUPFAM" id="SSF53163">
    <property type="entry name" value="HybD-like"/>
    <property type="match status" value="1"/>
</dbReference>
<proteinExistence type="predicted"/>
<protein>
    <submittedName>
        <fullName evidence="1">Putative sporulation protein YyaC</fullName>
    </submittedName>
</protein>
<dbReference type="RefSeq" id="WP_091728358.1">
    <property type="nucleotide sequence ID" value="NZ_FNQE01000010.1"/>
</dbReference>
<dbReference type="NCBIfam" id="TIGR02841">
    <property type="entry name" value="spore_YyaC"/>
    <property type="match status" value="1"/>
</dbReference>
<reference evidence="2" key="1">
    <citation type="submission" date="2016-10" db="EMBL/GenBank/DDBJ databases">
        <authorList>
            <person name="Varghese N."/>
            <person name="Submissions S."/>
        </authorList>
    </citation>
    <scope>NUCLEOTIDE SEQUENCE [LARGE SCALE GENOMIC DNA]</scope>
    <source>
        <strain evidence="2">DSM 21650</strain>
    </source>
</reference>
<dbReference type="InterPro" id="IPR023430">
    <property type="entry name" value="Pept_HybD-like_dom_sf"/>
</dbReference>
<dbReference type="STRING" id="415015.SAMN05660462_01110"/>
<keyword evidence="2" id="KW-1185">Reference proteome</keyword>
<name>A0A1H3NFY8_9FIRM</name>
<dbReference type="Pfam" id="PF06866">
    <property type="entry name" value="DUF1256"/>
    <property type="match status" value="1"/>
</dbReference>
<gene>
    <name evidence="1" type="ORF">SAMN05660462_01110</name>
</gene>
<dbReference type="Proteomes" id="UP000198625">
    <property type="component" value="Unassembled WGS sequence"/>
</dbReference>
<dbReference type="EMBL" id="FNQE01000010">
    <property type="protein sequence ID" value="SDY87831.1"/>
    <property type="molecule type" value="Genomic_DNA"/>
</dbReference>
<organism evidence="1 2">
    <name type="scientific">Proteiniborus ethanoligenes</name>
    <dbReference type="NCBI Taxonomy" id="415015"/>
    <lineage>
        <taxon>Bacteria</taxon>
        <taxon>Bacillati</taxon>
        <taxon>Bacillota</taxon>
        <taxon>Clostridia</taxon>
        <taxon>Eubacteriales</taxon>
        <taxon>Proteiniborus</taxon>
    </lineage>
</organism>